<dbReference type="EMBL" id="RRYP01003177">
    <property type="protein sequence ID" value="TNV84069.1"/>
    <property type="molecule type" value="Genomic_DNA"/>
</dbReference>
<dbReference type="Proteomes" id="UP000785679">
    <property type="component" value="Unassembled WGS sequence"/>
</dbReference>
<accession>A0A8J8P1G9</accession>
<evidence type="ECO:0000313" key="1">
    <source>
        <dbReference type="EMBL" id="TNV84069.1"/>
    </source>
</evidence>
<name>A0A8J8P1G9_HALGN</name>
<protein>
    <submittedName>
        <fullName evidence="1">Uncharacterized protein</fullName>
    </submittedName>
</protein>
<dbReference type="AlphaFoldDB" id="A0A8J8P1G9"/>
<reference evidence="1" key="1">
    <citation type="submission" date="2019-06" db="EMBL/GenBank/DDBJ databases">
        <authorList>
            <person name="Zheng W."/>
        </authorList>
    </citation>
    <scope>NUCLEOTIDE SEQUENCE</scope>
    <source>
        <strain evidence="1">QDHG01</strain>
    </source>
</reference>
<organism evidence="1 2">
    <name type="scientific">Halteria grandinella</name>
    <dbReference type="NCBI Taxonomy" id="5974"/>
    <lineage>
        <taxon>Eukaryota</taxon>
        <taxon>Sar</taxon>
        <taxon>Alveolata</taxon>
        <taxon>Ciliophora</taxon>
        <taxon>Intramacronucleata</taxon>
        <taxon>Spirotrichea</taxon>
        <taxon>Stichotrichia</taxon>
        <taxon>Sporadotrichida</taxon>
        <taxon>Halteriidae</taxon>
        <taxon>Halteria</taxon>
    </lineage>
</organism>
<proteinExistence type="predicted"/>
<comment type="caution">
    <text evidence="1">The sequence shown here is derived from an EMBL/GenBank/DDBJ whole genome shotgun (WGS) entry which is preliminary data.</text>
</comment>
<evidence type="ECO:0000313" key="2">
    <source>
        <dbReference type="Proteomes" id="UP000785679"/>
    </source>
</evidence>
<keyword evidence="2" id="KW-1185">Reference proteome</keyword>
<gene>
    <name evidence="1" type="ORF">FGO68_gene15424</name>
</gene>
<sequence length="143" mass="15857">MCNISSSKTVSPHKLLGNGILRHVAELIEEGSFLEVEVQAITKADLFLALEGVGLNAEGILDGAAALLEAGEGLSSELLGESQSQVAILDLFLLRFKVFPGQLILVNFCHCDYNSLFQYYYQKRFINLKSPKNYNYLLKVLNM</sequence>